<sequence length="507" mass="55562">MTTSSPFYLVAAFANGPFSGNPAAIIFMNTDVDLSLLQSLSKNFNQPMAAFVDPPTPPLNGDKIVRTKIRYVTPSGLEPPLCGHATLASARAILELPSLQGIEIEEIQFQTITEHIAPVRILNGGLLELGLPSSPPVAVPSVKEFDRLASVVRRAFKKDVNIIDIRVGSEAFNYVMMCEIHEGDDLASADVDTSVFKETGFTINAITSTSSKNVSEAGEEYVCRMFSPELPGGEDPVCGSIQCLLAPYWYAKKAIPSGKDIVSKQPNLPPSTACSYILPDLPTMSTLTLTWNGTEVYDLWSWSPGASHQSARTVKCIRGSLYTALIGARGQEPTHQAILKVGWGKQALDNLQREAAFYTQELLHLQGEVVPRFFGFYKTKIGDREFGCNILEYCIGLPVMDRREYNHQVMTAACRIHSVGITHNGLLDPDHHIILRGGKVCIVDFTSATRHQCIGCFPNMCTITRPQGCFCPELINLENAFGIRSGDMGSLSGQGCSMPRRTVYQYR</sequence>
<proteinExistence type="inferred from homology"/>
<evidence type="ECO:0000256" key="2">
    <source>
        <dbReference type="ARBA" id="ARBA00023235"/>
    </source>
</evidence>
<dbReference type="Proteomes" id="UP000307440">
    <property type="component" value="Unassembled WGS sequence"/>
</dbReference>
<evidence type="ECO:0000313" key="4">
    <source>
        <dbReference type="Proteomes" id="UP000307440"/>
    </source>
</evidence>
<dbReference type="Gene3D" id="3.10.310.10">
    <property type="entry name" value="Diaminopimelate Epimerase, Chain A, domain 1"/>
    <property type="match status" value="2"/>
</dbReference>
<accession>A0A5C3LE33</accession>
<reference evidence="3 4" key="1">
    <citation type="journal article" date="2019" name="Nat. Ecol. Evol.">
        <title>Megaphylogeny resolves global patterns of mushroom evolution.</title>
        <authorList>
            <person name="Varga T."/>
            <person name="Krizsan K."/>
            <person name="Foldi C."/>
            <person name="Dima B."/>
            <person name="Sanchez-Garcia M."/>
            <person name="Sanchez-Ramirez S."/>
            <person name="Szollosi G.J."/>
            <person name="Szarkandi J.G."/>
            <person name="Papp V."/>
            <person name="Albert L."/>
            <person name="Andreopoulos W."/>
            <person name="Angelini C."/>
            <person name="Antonin V."/>
            <person name="Barry K.W."/>
            <person name="Bougher N.L."/>
            <person name="Buchanan P."/>
            <person name="Buyck B."/>
            <person name="Bense V."/>
            <person name="Catcheside P."/>
            <person name="Chovatia M."/>
            <person name="Cooper J."/>
            <person name="Damon W."/>
            <person name="Desjardin D."/>
            <person name="Finy P."/>
            <person name="Geml J."/>
            <person name="Haridas S."/>
            <person name="Hughes K."/>
            <person name="Justo A."/>
            <person name="Karasinski D."/>
            <person name="Kautmanova I."/>
            <person name="Kiss B."/>
            <person name="Kocsube S."/>
            <person name="Kotiranta H."/>
            <person name="LaButti K.M."/>
            <person name="Lechner B.E."/>
            <person name="Liimatainen K."/>
            <person name="Lipzen A."/>
            <person name="Lukacs Z."/>
            <person name="Mihaltcheva S."/>
            <person name="Morgado L.N."/>
            <person name="Niskanen T."/>
            <person name="Noordeloos M.E."/>
            <person name="Ohm R.A."/>
            <person name="Ortiz-Santana B."/>
            <person name="Ovrebo C."/>
            <person name="Racz N."/>
            <person name="Riley R."/>
            <person name="Savchenko A."/>
            <person name="Shiryaev A."/>
            <person name="Soop K."/>
            <person name="Spirin V."/>
            <person name="Szebenyi C."/>
            <person name="Tomsovsky M."/>
            <person name="Tulloss R.E."/>
            <person name="Uehling J."/>
            <person name="Grigoriev I.V."/>
            <person name="Vagvolgyi C."/>
            <person name="Papp T."/>
            <person name="Martin F.M."/>
            <person name="Miettinen O."/>
            <person name="Hibbett D.S."/>
            <person name="Nagy L.G."/>
        </authorList>
    </citation>
    <scope>NUCLEOTIDE SEQUENCE [LARGE SCALE GENOMIC DNA]</scope>
    <source>
        <strain evidence="3 4">CBS 121175</strain>
    </source>
</reference>
<keyword evidence="4" id="KW-1185">Reference proteome</keyword>
<gene>
    <name evidence="3" type="ORF">FA15DRAFT_587857</name>
</gene>
<dbReference type="GO" id="GO:0016853">
    <property type="term" value="F:isomerase activity"/>
    <property type="evidence" value="ECO:0007669"/>
    <property type="project" value="UniProtKB-KW"/>
</dbReference>
<dbReference type="InterPro" id="IPR003719">
    <property type="entry name" value="Phenazine_PhzF-like"/>
</dbReference>
<evidence type="ECO:0000256" key="1">
    <source>
        <dbReference type="ARBA" id="ARBA00008270"/>
    </source>
</evidence>
<dbReference type="SUPFAM" id="SSF54506">
    <property type="entry name" value="Diaminopimelate epimerase-like"/>
    <property type="match status" value="1"/>
</dbReference>
<name>A0A5C3LE33_COPMA</name>
<dbReference type="EMBL" id="ML210172">
    <property type="protein sequence ID" value="TFK26701.1"/>
    <property type="molecule type" value="Genomic_DNA"/>
</dbReference>
<dbReference type="SUPFAM" id="SSF56112">
    <property type="entry name" value="Protein kinase-like (PK-like)"/>
    <property type="match status" value="1"/>
</dbReference>
<protein>
    <submittedName>
        <fullName evidence="3">Diaminopimelate epimerase-like protein</fullName>
    </submittedName>
</protein>
<keyword evidence="2" id="KW-0413">Isomerase</keyword>
<organism evidence="3 4">
    <name type="scientific">Coprinopsis marcescibilis</name>
    <name type="common">Agaric fungus</name>
    <name type="synonym">Psathyrella marcescibilis</name>
    <dbReference type="NCBI Taxonomy" id="230819"/>
    <lineage>
        <taxon>Eukaryota</taxon>
        <taxon>Fungi</taxon>
        <taxon>Dikarya</taxon>
        <taxon>Basidiomycota</taxon>
        <taxon>Agaricomycotina</taxon>
        <taxon>Agaricomycetes</taxon>
        <taxon>Agaricomycetidae</taxon>
        <taxon>Agaricales</taxon>
        <taxon>Agaricineae</taxon>
        <taxon>Psathyrellaceae</taxon>
        <taxon>Coprinopsis</taxon>
    </lineage>
</organism>
<dbReference type="InterPro" id="IPR011009">
    <property type="entry name" value="Kinase-like_dom_sf"/>
</dbReference>
<dbReference type="STRING" id="230819.A0A5C3LE33"/>
<dbReference type="GO" id="GO:0005737">
    <property type="term" value="C:cytoplasm"/>
    <property type="evidence" value="ECO:0007669"/>
    <property type="project" value="TreeGrafter"/>
</dbReference>
<dbReference type="PANTHER" id="PTHR13774:SF17">
    <property type="entry name" value="PHENAZINE BIOSYNTHESIS-LIKE DOMAIN-CONTAINING PROTEIN"/>
    <property type="match status" value="1"/>
</dbReference>
<comment type="similarity">
    <text evidence="1">Belongs to the PhzF family.</text>
</comment>
<evidence type="ECO:0000313" key="3">
    <source>
        <dbReference type="EMBL" id="TFK26701.1"/>
    </source>
</evidence>
<dbReference type="PANTHER" id="PTHR13774">
    <property type="entry name" value="PHENAZINE BIOSYNTHESIS PROTEIN"/>
    <property type="match status" value="1"/>
</dbReference>
<dbReference type="AlphaFoldDB" id="A0A5C3LE33"/>
<dbReference type="Pfam" id="PF02567">
    <property type="entry name" value="PhzC-PhzF"/>
    <property type="match status" value="1"/>
</dbReference>
<dbReference type="OrthoDB" id="75169at2759"/>